<evidence type="ECO:0008006" key="4">
    <source>
        <dbReference type="Google" id="ProtNLM"/>
    </source>
</evidence>
<dbReference type="CDD" id="cd00303">
    <property type="entry name" value="retropepsin_like"/>
    <property type="match status" value="1"/>
</dbReference>
<name>A0A484LXS6_9ASTE</name>
<evidence type="ECO:0000313" key="3">
    <source>
        <dbReference type="Proteomes" id="UP000595140"/>
    </source>
</evidence>
<feature type="region of interest" description="Disordered" evidence="1">
    <location>
        <begin position="1"/>
        <end position="30"/>
    </location>
</feature>
<protein>
    <recommendedName>
        <fullName evidence="4">Aspartic peptidase DDI1-type domain-containing protein</fullName>
    </recommendedName>
</protein>
<dbReference type="OrthoDB" id="1300148at2759"/>
<reference evidence="2 3" key="1">
    <citation type="submission" date="2018-04" db="EMBL/GenBank/DDBJ databases">
        <authorList>
            <person name="Vogel A."/>
        </authorList>
    </citation>
    <scope>NUCLEOTIDE SEQUENCE [LARGE SCALE GENOMIC DNA]</scope>
</reference>
<dbReference type="Proteomes" id="UP000595140">
    <property type="component" value="Unassembled WGS sequence"/>
</dbReference>
<dbReference type="PANTHER" id="PTHR33240">
    <property type="entry name" value="OS08G0508500 PROTEIN"/>
    <property type="match status" value="1"/>
</dbReference>
<dbReference type="Gene3D" id="2.40.70.10">
    <property type="entry name" value="Acid Proteases"/>
    <property type="match status" value="1"/>
</dbReference>
<organism evidence="2 3">
    <name type="scientific">Cuscuta campestris</name>
    <dbReference type="NCBI Taxonomy" id="132261"/>
    <lineage>
        <taxon>Eukaryota</taxon>
        <taxon>Viridiplantae</taxon>
        <taxon>Streptophyta</taxon>
        <taxon>Embryophyta</taxon>
        <taxon>Tracheophyta</taxon>
        <taxon>Spermatophyta</taxon>
        <taxon>Magnoliopsida</taxon>
        <taxon>eudicotyledons</taxon>
        <taxon>Gunneridae</taxon>
        <taxon>Pentapetalae</taxon>
        <taxon>asterids</taxon>
        <taxon>lamiids</taxon>
        <taxon>Solanales</taxon>
        <taxon>Convolvulaceae</taxon>
        <taxon>Cuscuteae</taxon>
        <taxon>Cuscuta</taxon>
        <taxon>Cuscuta subgen. Grammica</taxon>
        <taxon>Cuscuta sect. Cleistogrammica</taxon>
    </lineage>
</organism>
<accession>A0A484LXS6</accession>
<dbReference type="InterPro" id="IPR021109">
    <property type="entry name" value="Peptidase_aspartic_dom_sf"/>
</dbReference>
<feature type="compositionally biased region" description="Basic and acidic residues" evidence="1">
    <location>
        <begin position="1"/>
        <end position="27"/>
    </location>
</feature>
<gene>
    <name evidence="2" type="ORF">CCAM_LOCUS23147</name>
</gene>
<proteinExistence type="predicted"/>
<dbReference type="AlphaFoldDB" id="A0A484LXS6"/>
<sequence>MEDRMKERGQASDQEPNRADNVWRRDAQPQQAQENLEGFPQVGVIFGGPETRITTKERKEWTRRLYAGFIDVGQIAKKGKREPIVFSDEDLSLISPHKIPLVISMAIHKFFVKRILVDTGSSVNVLYWEAAQHLGVKKEDLTKLNMPLSCFTGDIFELEGSIKLDVIIGEHPTVRHMKMDFLVVDIKCAHNAILERPGLEDLGGALSLGHLCLKFKTLEGIERTLGDQPAAKKAYLNTCRRMDSDNFNILTMR</sequence>
<dbReference type="PANTHER" id="PTHR33240:SF17">
    <property type="entry name" value="EUKARYOTIC PEPTIDE CHAIN RELEASE FACTOR GTP-BINDING SUBUNIT-LIKE"/>
    <property type="match status" value="1"/>
</dbReference>
<keyword evidence="3" id="KW-1185">Reference proteome</keyword>
<evidence type="ECO:0000313" key="2">
    <source>
        <dbReference type="EMBL" id="VFQ81371.1"/>
    </source>
</evidence>
<evidence type="ECO:0000256" key="1">
    <source>
        <dbReference type="SAM" id="MobiDB-lite"/>
    </source>
</evidence>
<dbReference type="EMBL" id="OOIL02002239">
    <property type="protein sequence ID" value="VFQ81371.1"/>
    <property type="molecule type" value="Genomic_DNA"/>
</dbReference>